<dbReference type="Proteomes" id="UP000619486">
    <property type="component" value="Unassembled WGS sequence"/>
</dbReference>
<dbReference type="EMBL" id="BMQQ01000012">
    <property type="protein sequence ID" value="GGT38609.1"/>
    <property type="molecule type" value="Genomic_DNA"/>
</dbReference>
<evidence type="ECO:0000313" key="2">
    <source>
        <dbReference type="Proteomes" id="UP000619486"/>
    </source>
</evidence>
<reference evidence="1" key="2">
    <citation type="submission" date="2020-09" db="EMBL/GenBank/DDBJ databases">
        <authorList>
            <person name="Sun Q."/>
            <person name="Ohkuma M."/>
        </authorList>
    </citation>
    <scope>NUCLEOTIDE SEQUENCE</scope>
    <source>
        <strain evidence="1">JCM 3172</strain>
    </source>
</reference>
<dbReference type="AlphaFoldDB" id="A0A918H4R5"/>
<reference evidence="1" key="1">
    <citation type="journal article" date="2014" name="Int. J. Syst. Evol. Microbiol.">
        <title>Complete genome sequence of Corynebacterium casei LMG S-19264T (=DSM 44701T), isolated from a smear-ripened cheese.</title>
        <authorList>
            <consortium name="US DOE Joint Genome Institute (JGI-PGF)"/>
            <person name="Walter F."/>
            <person name="Albersmeier A."/>
            <person name="Kalinowski J."/>
            <person name="Ruckert C."/>
        </authorList>
    </citation>
    <scope>NUCLEOTIDE SEQUENCE</scope>
    <source>
        <strain evidence="1">JCM 3172</strain>
    </source>
</reference>
<accession>A0A918H4R5</accession>
<dbReference type="RefSeq" id="WP_019888253.1">
    <property type="nucleotide sequence ID" value="NZ_BMQQ01000012.1"/>
</dbReference>
<keyword evidence="2" id="KW-1185">Reference proteome</keyword>
<proteinExistence type="predicted"/>
<comment type="caution">
    <text evidence="1">The sequence shown here is derived from an EMBL/GenBank/DDBJ whole genome shotgun (WGS) entry which is preliminary data.</text>
</comment>
<protein>
    <submittedName>
        <fullName evidence="1">Uncharacterized protein</fullName>
    </submittedName>
</protein>
<evidence type="ECO:0000313" key="1">
    <source>
        <dbReference type="EMBL" id="GGT38609.1"/>
    </source>
</evidence>
<organism evidence="1 2">
    <name type="scientific">Streptomyces purpureus</name>
    <dbReference type="NCBI Taxonomy" id="1951"/>
    <lineage>
        <taxon>Bacteria</taxon>
        <taxon>Bacillati</taxon>
        <taxon>Actinomycetota</taxon>
        <taxon>Actinomycetes</taxon>
        <taxon>Kitasatosporales</taxon>
        <taxon>Streptomycetaceae</taxon>
        <taxon>Streptomyces</taxon>
    </lineage>
</organism>
<gene>
    <name evidence="1" type="ORF">GCM10014713_35450</name>
</gene>
<name>A0A918H4R5_9ACTN</name>
<sequence>MARTRHFHLDQGGHSVTVNVGPGRSGEIELLVNGKVIGYVGHHDTGTTVLTGELPEDPPRLFHVRVRQPRLAPLRAACVFEMDGVERPMSERSVV</sequence>